<dbReference type="OrthoDB" id="6862397at2"/>
<proteinExistence type="predicted"/>
<evidence type="ECO:0000313" key="2">
    <source>
        <dbReference type="Proteomes" id="UP000295783"/>
    </source>
</evidence>
<gene>
    <name evidence="1" type="ORF">A8950_1087</name>
</gene>
<evidence type="ECO:0008006" key="3">
    <source>
        <dbReference type="Google" id="ProtNLM"/>
    </source>
</evidence>
<keyword evidence="2" id="KW-1185">Reference proteome</keyword>
<protein>
    <recommendedName>
        <fullName evidence="3">DUF2889 family protein</fullName>
    </recommendedName>
</protein>
<dbReference type="Pfam" id="PF11136">
    <property type="entry name" value="DUF2889"/>
    <property type="match status" value="1"/>
</dbReference>
<name>A0A4R6WWF5_9PROT</name>
<sequence>MTAKAGTAPLTDLPPPVEREALHTRTYHFRGFHRADGLFDIEGRMVDTKDYAFPNEFRGMVEPGEPLHDMIIRLTIDLDFVVHDIAVVTAAAPYSICPAITPAFDAVKGMSVSKGWSKNLIATFGGAHGCTHHIEMLRAMGTVAFQTLFGWKEKRKREMGGATSAGPTTTTPGKRPGFLDTCHALASDGDVVREHWPEFYTGNREI</sequence>
<reference evidence="1 2" key="1">
    <citation type="submission" date="2019-03" db="EMBL/GenBank/DDBJ databases">
        <title>Genomic Encyclopedia of Type Strains, Phase III (KMG-III): the genomes of soil and plant-associated and newly described type strains.</title>
        <authorList>
            <person name="Whitman W."/>
        </authorList>
    </citation>
    <scope>NUCLEOTIDE SEQUENCE [LARGE SCALE GENOMIC DNA]</scope>
    <source>
        <strain evidence="1 2">CGMCC 1.7660</strain>
    </source>
</reference>
<dbReference type="InterPro" id="IPR021312">
    <property type="entry name" value="DUF2889"/>
</dbReference>
<dbReference type="RefSeq" id="WP_133612549.1">
    <property type="nucleotide sequence ID" value="NZ_SNYW01000006.1"/>
</dbReference>
<comment type="caution">
    <text evidence="1">The sequence shown here is derived from an EMBL/GenBank/DDBJ whole genome shotgun (WGS) entry which is preliminary data.</text>
</comment>
<dbReference type="AlphaFoldDB" id="A0A4R6WWF5"/>
<dbReference type="EMBL" id="SNYW01000006">
    <property type="protein sequence ID" value="TDQ84530.1"/>
    <property type="molecule type" value="Genomic_DNA"/>
</dbReference>
<dbReference type="Proteomes" id="UP000295783">
    <property type="component" value="Unassembled WGS sequence"/>
</dbReference>
<accession>A0A4R6WWF5</accession>
<organism evidence="1 2">
    <name type="scientific">Dongia mobilis</name>
    <dbReference type="NCBI Taxonomy" id="578943"/>
    <lineage>
        <taxon>Bacteria</taxon>
        <taxon>Pseudomonadati</taxon>
        <taxon>Pseudomonadota</taxon>
        <taxon>Alphaproteobacteria</taxon>
        <taxon>Rhodospirillales</taxon>
        <taxon>Dongiaceae</taxon>
        <taxon>Dongia</taxon>
    </lineage>
</organism>
<evidence type="ECO:0000313" key="1">
    <source>
        <dbReference type="EMBL" id="TDQ84530.1"/>
    </source>
</evidence>